<reference evidence="3 4" key="1">
    <citation type="journal article" date="2019" name="Microorganisms">
        <title>Systematic Affiliation and Genome Analysis of Subtercola vilae DB165(T) with Particular Emphasis on Cold Adaptation of an Isolate from a High-Altitude Cold Volcano Lake.</title>
        <authorList>
            <person name="Villalobos A.S."/>
            <person name="Wiese J."/>
            <person name="Imhoff J.F."/>
            <person name="Dorador C."/>
            <person name="Keller A."/>
            <person name="Hentschel U."/>
        </authorList>
    </citation>
    <scope>NUCLEOTIDE SEQUENCE [LARGE SCALE GENOMIC DNA]</scope>
    <source>
        <strain evidence="3 4">DB165</strain>
    </source>
</reference>
<accession>A0A4T2CAG0</accession>
<comment type="similarity">
    <text evidence="1">Belongs to the universal stress protein A family.</text>
</comment>
<comment type="caution">
    <text evidence="3">The sequence shown here is derived from an EMBL/GenBank/DDBJ whole genome shotgun (WGS) entry which is preliminary data.</text>
</comment>
<dbReference type="PANTHER" id="PTHR46553">
    <property type="entry name" value="ADENINE NUCLEOTIDE ALPHA HYDROLASES-LIKE SUPERFAMILY PROTEIN"/>
    <property type="match status" value="1"/>
</dbReference>
<dbReference type="InterPro" id="IPR014729">
    <property type="entry name" value="Rossmann-like_a/b/a_fold"/>
</dbReference>
<dbReference type="Gene3D" id="3.40.50.620">
    <property type="entry name" value="HUPs"/>
    <property type="match status" value="1"/>
</dbReference>
<evidence type="ECO:0000256" key="1">
    <source>
        <dbReference type="ARBA" id="ARBA00008791"/>
    </source>
</evidence>
<dbReference type="OrthoDB" id="6174426at2"/>
<keyword evidence="4" id="KW-1185">Reference proteome</keyword>
<dbReference type="RefSeq" id="WP_136640425.1">
    <property type="nucleotide sequence ID" value="NZ_QYRT01000002.1"/>
</dbReference>
<protein>
    <submittedName>
        <fullName evidence="3">Universal stress protein</fullName>
    </submittedName>
</protein>
<feature type="domain" description="UspA" evidence="2">
    <location>
        <begin position="59"/>
        <end position="191"/>
    </location>
</feature>
<dbReference type="InterPro" id="IPR006015">
    <property type="entry name" value="Universal_stress_UspA"/>
</dbReference>
<proteinExistence type="inferred from homology"/>
<dbReference type="InterPro" id="IPR006016">
    <property type="entry name" value="UspA"/>
</dbReference>
<dbReference type="Proteomes" id="UP000306192">
    <property type="component" value="Unassembled WGS sequence"/>
</dbReference>
<dbReference type="EMBL" id="QYRT01000002">
    <property type="protein sequence ID" value="TIH40652.1"/>
    <property type="molecule type" value="Genomic_DNA"/>
</dbReference>
<evidence type="ECO:0000313" key="4">
    <source>
        <dbReference type="Proteomes" id="UP000306192"/>
    </source>
</evidence>
<dbReference type="PRINTS" id="PR01438">
    <property type="entry name" value="UNVRSLSTRESS"/>
</dbReference>
<dbReference type="AlphaFoldDB" id="A0A4T2CAG0"/>
<evidence type="ECO:0000259" key="2">
    <source>
        <dbReference type="Pfam" id="PF00582"/>
    </source>
</evidence>
<organism evidence="3 4">
    <name type="scientific">Subtercola vilae</name>
    <dbReference type="NCBI Taxonomy" id="2056433"/>
    <lineage>
        <taxon>Bacteria</taxon>
        <taxon>Bacillati</taxon>
        <taxon>Actinomycetota</taxon>
        <taxon>Actinomycetes</taxon>
        <taxon>Micrococcales</taxon>
        <taxon>Microbacteriaceae</taxon>
        <taxon>Subtercola</taxon>
    </lineage>
</organism>
<sequence>MINTRNVSSATREAPSVAVIDNRVVDFGVDGTGVAVAEYDRSTVTSVVSEASAHRPRTTRIVVGIDGSEASIEAFRRAVRLAGGLNATVQTVVAWHNPTSVGTFGFSDWSAEADARHILAAATEAVFDQNPPEWLNETAREGYPAQVLIEESKGAEMLVVGSRGHGGFTGLLLGSVSTACAEHAHCPVLVMHTASQ</sequence>
<name>A0A4T2CAG0_9MICO</name>
<dbReference type="SUPFAM" id="SSF52402">
    <property type="entry name" value="Adenine nucleotide alpha hydrolases-like"/>
    <property type="match status" value="1"/>
</dbReference>
<dbReference type="Pfam" id="PF00582">
    <property type="entry name" value="Usp"/>
    <property type="match status" value="1"/>
</dbReference>
<dbReference type="PANTHER" id="PTHR46553:SF3">
    <property type="entry name" value="ADENINE NUCLEOTIDE ALPHA HYDROLASES-LIKE SUPERFAMILY PROTEIN"/>
    <property type="match status" value="1"/>
</dbReference>
<gene>
    <name evidence="3" type="ORF">D4765_01320</name>
</gene>
<evidence type="ECO:0000313" key="3">
    <source>
        <dbReference type="EMBL" id="TIH40652.1"/>
    </source>
</evidence>